<gene>
    <name evidence="2" type="ORF">SS50377_12334</name>
    <name evidence="3" type="ORF">SS50377_23063</name>
</gene>
<accession>V6M2Z8</accession>
<reference evidence="2 3" key="1">
    <citation type="journal article" date="2014" name="PLoS Genet.">
        <title>The Genome of Spironucleus salmonicida Highlights a Fish Pathogen Adapted to Fluctuating Environments.</title>
        <authorList>
            <person name="Xu F."/>
            <person name="Jerlstrom-Hultqvist J."/>
            <person name="Einarsson E."/>
            <person name="Astvaldsson A."/>
            <person name="Svard S.G."/>
            <person name="Andersson J.O."/>
        </authorList>
    </citation>
    <scope>NUCLEOTIDE SEQUENCE</scope>
    <source>
        <strain evidence="3">ATCC 50377</strain>
    </source>
</reference>
<dbReference type="GO" id="GO:0035082">
    <property type="term" value="P:axoneme assembly"/>
    <property type="evidence" value="ECO:0007669"/>
    <property type="project" value="TreeGrafter"/>
</dbReference>
<dbReference type="VEuPathDB" id="GiardiaDB:SS50377_23063"/>
<feature type="region of interest" description="Disordered" evidence="1">
    <location>
        <begin position="1"/>
        <end position="70"/>
    </location>
</feature>
<name>V6M2Z8_9EUKA</name>
<sequence length="136" mass="15746">MPPKPSIIPFGRGGLGPDLNRESTKQAAEKQQRATEYAAAVKEQAKKTLQNAPKAQARPSQREIDQQKAAEKKFRAEEYAKQIKKPKVIVRDEEVVKEYFEPKFERKTKPKSEVDEIRDMLDLHDKYEDEVAAWYD</sequence>
<dbReference type="Pfam" id="PF15261">
    <property type="entry name" value="JHY"/>
    <property type="match status" value="1"/>
</dbReference>
<evidence type="ECO:0000313" key="3">
    <source>
        <dbReference type="EMBL" id="KAH0575430.1"/>
    </source>
</evidence>
<dbReference type="EMBL" id="KI546038">
    <property type="protein sequence ID" value="EST47639.1"/>
    <property type="molecule type" value="Genomic_DNA"/>
</dbReference>
<protein>
    <submittedName>
        <fullName evidence="2">Uncharacterized protein</fullName>
    </submittedName>
</protein>
<dbReference type="OrthoDB" id="10057281at2759"/>
<organism evidence="2">
    <name type="scientific">Spironucleus salmonicida</name>
    <dbReference type="NCBI Taxonomy" id="348837"/>
    <lineage>
        <taxon>Eukaryota</taxon>
        <taxon>Metamonada</taxon>
        <taxon>Diplomonadida</taxon>
        <taxon>Hexamitidae</taxon>
        <taxon>Hexamitinae</taxon>
        <taxon>Spironucleus</taxon>
    </lineage>
</organism>
<proteinExistence type="predicted"/>
<dbReference type="PANTHER" id="PTHR14726:SF1">
    <property type="entry name" value="JHY PROTEIN HOMOLOG"/>
    <property type="match status" value="1"/>
</dbReference>
<keyword evidence="4" id="KW-1185">Reference proteome</keyword>
<feature type="compositionally biased region" description="Basic and acidic residues" evidence="1">
    <location>
        <begin position="19"/>
        <end position="33"/>
    </location>
</feature>
<evidence type="ECO:0000313" key="2">
    <source>
        <dbReference type="EMBL" id="EST47639.1"/>
    </source>
</evidence>
<dbReference type="EMBL" id="AUWU02000003">
    <property type="protein sequence ID" value="KAH0575430.1"/>
    <property type="molecule type" value="Genomic_DNA"/>
</dbReference>
<feature type="compositionally biased region" description="Basic and acidic residues" evidence="1">
    <location>
        <begin position="60"/>
        <end position="70"/>
    </location>
</feature>
<evidence type="ECO:0000313" key="4">
    <source>
        <dbReference type="Proteomes" id="UP000018208"/>
    </source>
</evidence>
<reference evidence="3" key="2">
    <citation type="submission" date="2020-12" db="EMBL/GenBank/DDBJ databases">
        <title>New Spironucleus salmonicida genome in near-complete chromosomes.</title>
        <authorList>
            <person name="Xu F."/>
            <person name="Kurt Z."/>
            <person name="Jimenez-Gonzalez A."/>
            <person name="Astvaldsson A."/>
            <person name="Andersson J.O."/>
            <person name="Svard S.G."/>
        </authorList>
    </citation>
    <scope>NUCLEOTIDE SEQUENCE</scope>
    <source>
        <strain evidence="3">ATCC 50377</strain>
    </source>
</reference>
<dbReference type="PANTHER" id="PTHR14726">
    <property type="entry name" value="JHY PROTEIN HOMOLOG"/>
    <property type="match status" value="1"/>
</dbReference>
<dbReference type="Proteomes" id="UP000018208">
    <property type="component" value="Unassembled WGS sequence"/>
</dbReference>
<dbReference type="AlphaFoldDB" id="V6M2Z8"/>
<evidence type="ECO:0000256" key="1">
    <source>
        <dbReference type="SAM" id="MobiDB-lite"/>
    </source>
</evidence>
<dbReference type="InterPro" id="IPR027968">
    <property type="entry name" value="JHY"/>
</dbReference>